<name>A0AAP0HCD1_9MAGN</name>
<gene>
    <name evidence="1" type="ORF">Syun_031397</name>
</gene>
<proteinExistence type="predicted"/>
<evidence type="ECO:0000313" key="2">
    <source>
        <dbReference type="Proteomes" id="UP001420932"/>
    </source>
</evidence>
<comment type="caution">
    <text evidence="1">The sequence shown here is derived from an EMBL/GenBank/DDBJ whole genome shotgun (WGS) entry which is preliminary data.</text>
</comment>
<dbReference type="Proteomes" id="UP001420932">
    <property type="component" value="Unassembled WGS sequence"/>
</dbReference>
<protein>
    <submittedName>
        <fullName evidence="1">Uncharacterized protein</fullName>
    </submittedName>
</protein>
<organism evidence="1 2">
    <name type="scientific">Stephania yunnanensis</name>
    <dbReference type="NCBI Taxonomy" id="152371"/>
    <lineage>
        <taxon>Eukaryota</taxon>
        <taxon>Viridiplantae</taxon>
        <taxon>Streptophyta</taxon>
        <taxon>Embryophyta</taxon>
        <taxon>Tracheophyta</taxon>
        <taxon>Spermatophyta</taxon>
        <taxon>Magnoliopsida</taxon>
        <taxon>Ranunculales</taxon>
        <taxon>Menispermaceae</taxon>
        <taxon>Menispermoideae</taxon>
        <taxon>Cissampelideae</taxon>
        <taxon>Stephania</taxon>
    </lineage>
</organism>
<accession>A0AAP0HCD1</accession>
<keyword evidence="2" id="KW-1185">Reference proteome</keyword>
<evidence type="ECO:0000313" key="1">
    <source>
        <dbReference type="EMBL" id="KAK9081614.1"/>
    </source>
</evidence>
<dbReference type="AlphaFoldDB" id="A0AAP0HCD1"/>
<reference evidence="1 2" key="1">
    <citation type="submission" date="2024-01" db="EMBL/GenBank/DDBJ databases">
        <title>Genome assemblies of Stephania.</title>
        <authorList>
            <person name="Yang L."/>
        </authorList>
    </citation>
    <scope>NUCLEOTIDE SEQUENCE [LARGE SCALE GENOMIC DNA]</scope>
    <source>
        <strain evidence="1">YNDBR</strain>
        <tissue evidence="1">Leaf</tissue>
    </source>
</reference>
<dbReference type="EMBL" id="JBBNAF010000051">
    <property type="protein sequence ID" value="KAK9081614.1"/>
    <property type="molecule type" value="Genomic_DNA"/>
</dbReference>
<sequence length="88" mass="9674">MLLVTSGRGGVEATTISGDSDDRDMIGCKALRVERDRREEAMRGGGTCGSNGGFDGWRGRRQRLVRGDDDRAWWSHGRANGRVSTMKC</sequence>